<name>A0A285MEP4_9FLAO</name>
<dbReference type="OrthoDB" id="1491488at2"/>
<dbReference type="PANTHER" id="PTHR13847">
    <property type="entry name" value="SARCOSINE DEHYDROGENASE-RELATED"/>
    <property type="match status" value="1"/>
</dbReference>
<protein>
    <submittedName>
        <fullName evidence="2">Glycine/D-amino acid oxidase</fullName>
    </submittedName>
</protein>
<dbReference type="RefSeq" id="WP_097044272.1">
    <property type="nucleotide sequence ID" value="NZ_OBEH01000001.1"/>
</dbReference>
<dbReference type="Gene3D" id="3.30.9.10">
    <property type="entry name" value="D-Amino Acid Oxidase, subunit A, domain 2"/>
    <property type="match status" value="1"/>
</dbReference>
<dbReference type="Proteomes" id="UP000219048">
    <property type="component" value="Unassembled WGS sequence"/>
</dbReference>
<feature type="domain" description="FAD dependent oxidoreductase" evidence="1">
    <location>
        <begin position="16"/>
        <end position="370"/>
    </location>
</feature>
<proteinExistence type="predicted"/>
<gene>
    <name evidence="2" type="ORF">SAMN06265377_0588</name>
</gene>
<dbReference type="GO" id="GO:0005737">
    <property type="term" value="C:cytoplasm"/>
    <property type="evidence" value="ECO:0007669"/>
    <property type="project" value="TreeGrafter"/>
</dbReference>
<dbReference type="Gene3D" id="3.50.50.60">
    <property type="entry name" value="FAD/NAD(P)-binding domain"/>
    <property type="match status" value="1"/>
</dbReference>
<sequence length="372" mass="41257">MELSYWEYKTWLSNVDFTIIGSGIVGLNCALQLKEKYPAAKVLVLEKGMLPQGASTKNAGFACFGSISEVLSDLRTHTKEDVADLVKKRWEGIQLSRKLLGDESIGFQQNGGHELFLKSSLNLFESCLGGMEAINKLLKPIFGEAPFIKKDNVFSFGNVENQYITHKFEGQLDTGKLMDALLQKVLKKGVHILNSVEVKHFEDVGNSVSVATDFFSFETKKLLVATNGFAAKLLKKETILPARAQVLVTKPIKNLKIKGTFHLDEGYYYFRNIDNRILLGGGRNLDFKAEETTAFGQTELIQNKLEQLLQKVILPHQEVEIDQRWSGIMGVGKQKTPIVERVSNNVMCGVRLGGMGVALGSLIGKELASLID</sequence>
<evidence type="ECO:0000259" key="1">
    <source>
        <dbReference type="Pfam" id="PF01266"/>
    </source>
</evidence>
<dbReference type="PANTHER" id="PTHR13847:SF281">
    <property type="entry name" value="FAD DEPENDENT OXIDOREDUCTASE DOMAIN-CONTAINING PROTEIN"/>
    <property type="match status" value="1"/>
</dbReference>
<accession>A0A285MEP4</accession>
<keyword evidence="3" id="KW-1185">Reference proteome</keyword>
<evidence type="ECO:0000313" key="3">
    <source>
        <dbReference type="Proteomes" id="UP000219048"/>
    </source>
</evidence>
<dbReference type="InterPro" id="IPR036188">
    <property type="entry name" value="FAD/NAD-bd_sf"/>
</dbReference>
<evidence type="ECO:0000313" key="2">
    <source>
        <dbReference type="EMBL" id="SNY94927.1"/>
    </source>
</evidence>
<dbReference type="AlphaFoldDB" id="A0A285MEP4"/>
<reference evidence="3" key="1">
    <citation type="submission" date="2017-09" db="EMBL/GenBank/DDBJ databases">
        <authorList>
            <person name="Varghese N."/>
            <person name="Submissions S."/>
        </authorList>
    </citation>
    <scope>NUCLEOTIDE SEQUENCE [LARGE SCALE GENOMIC DNA]</scope>
    <source>
        <strain evidence="3">DSM 25885</strain>
    </source>
</reference>
<dbReference type="InterPro" id="IPR006076">
    <property type="entry name" value="FAD-dep_OxRdtase"/>
</dbReference>
<dbReference type="Pfam" id="PF01266">
    <property type="entry name" value="DAO"/>
    <property type="match status" value="1"/>
</dbReference>
<dbReference type="EMBL" id="OBEH01000001">
    <property type="protein sequence ID" value="SNY94927.1"/>
    <property type="molecule type" value="Genomic_DNA"/>
</dbReference>
<organism evidence="2 3">
    <name type="scientific">Flagellimonas pacifica</name>
    <dbReference type="NCBI Taxonomy" id="1247520"/>
    <lineage>
        <taxon>Bacteria</taxon>
        <taxon>Pseudomonadati</taxon>
        <taxon>Bacteroidota</taxon>
        <taxon>Flavobacteriia</taxon>
        <taxon>Flavobacteriales</taxon>
        <taxon>Flavobacteriaceae</taxon>
        <taxon>Flagellimonas</taxon>
    </lineage>
</organism>
<dbReference type="SUPFAM" id="SSF51905">
    <property type="entry name" value="FAD/NAD(P)-binding domain"/>
    <property type="match status" value="1"/>
</dbReference>